<accession>A0AAX4K8F0</accession>
<dbReference type="Proteomes" id="UP001358614">
    <property type="component" value="Chromosome 1"/>
</dbReference>
<evidence type="ECO:0000313" key="3">
    <source>
        <dbReference type="EMBL" id="WWD02143.1"/>
    </source>
</evidence>
<feature type="signal peptide" evidence="2">
    <location>
        <begin position="1"/>
        <end position="26"/>
    </location>
</feature>
<gene>
    <name evidence="3" type="ORF">V865_000181</name>
</gene>
<feature type="chain" id="PRO_5043993880" evidence="2">
    <location>
        <begin position="27"/>
        <end position="115"/>
    </location>
</feature>
<feature type="region of interest" description="Disordered" evidence="1">
    <location>
        <begin position="25"/>
        <end position="44"/>
    </location>
</feature>
<dbReference type="RefSeq" id="XP_066080110.1">
    <property type="nucleotide sequence ID" value="XM_066224013.1"/>
</dbReference>
<sequence length="115" mass="12998">MFIVLNPILFLFILSFSSSSSSLALAKSTHTPSPSPTPENLPTKPYDIKCQQGMEAGNDSWTVKGSGTYSIEFKDDHKKERFDVKWDKNSKKADLGWSSARSKLLDYRHFKIPLN</sequence>
<keyword evidence="4" id="KW-1185">Reference proteome</keyword>
<organism evidence="3 4">
    <name type="scientific">Kwoniella europaea PYCC6329</name>
    <dbReference type="NCBI Taxonomy" id="1423913"/>
    <lineage>
        <taxon>Eukaryota</taxon>
        <taxon>Fungi</taxon>
        <taxon>Dikarya</taxon>
        <taxon>Basidiomycota</taxon>
        <taxon>Agaricomycotina</taxon>
        <taxon>Tremellomycetes</taxon>
        <taxon>Tremellales</taxon>
        <taxon>Cryptococcaceae</taxon>
        <taxon>Kwoniella</taxon>
    </lineage>
</organism>
<protein>
    <submittedName>
        <fullName evidence="3">Uncharacterized protein</fullName>
    </submittedName>
</protein>
<proteinExistence type="predicted"/>
<reference evidence="3 4" key="1">
    <citation type="submission" date="2024-01" db="EMBL/GenBank/DDBJ databases">
        <title>Comparative genomics of Cryptococcus and Kwoniella reveals pathogenesis evolution and contrasting modes of karyotype evolution via chromosome fusion or intercentromeric recombination.</title>
        <authorList>
            <person name="Coelho M.A."/>
            <person name="David-Palma M."/>
            <person name="Shea T."/>
            <person name="Bowers K."/>
            <person name="McGinley-Smith S."/>
            <person name="Mohammad A.W."/>
            <person name="Gnirke A."/>
            <person name="Yurkov A.M."/>
            <person name="Nowrousian M."/>
            <person name="Sun S."/>
            <person name="Cuomo C.A."/>
            <person name="Heitman J."/>
        </authorList>
    </citation>
    <scope>NUCLEOTIDE SEQUENCE [LARGE SCALE GENOMIC DNA]</scope>
    <source>
        <strain evidence="3 4">PYCC6329</strain>
    </source>
</reference>
<evidence type="ECO:0000256" key="2">
    <source>
        <dbReference type="SAM" id="SignalP"/>
    </source>
</evidence>
<name>A0AAX4K8F0_9TREE</name>
<dbReference type="AlphaFoldDB" id="A0AAX4K8F0"/>
<evidence type="ECO:0000256" key="1">
    <source>
        <dbReference type="SAM" id="MobiDB-lite"/>
    </source>
</evidence>
<dbReference type="EMBL" id="CP144089">
    <property type="protein sequence ID" value="WWD02143.1"/>
    <property type="molecule type" value="Genomic_DNA"/>
</dbReference>
<evidence type="ECO:0000313" key="4">
    <source>
        <dbReference type="Proteomes" id="UP001358614"/>
    </source>
</evidence>
<dbReference type="GeneID" id="91098985"/>
<keyword evidence="2" id="KW-0732">Signal</keyword>
<dbReference type="KEGG" id="ker:91098985"/>